<name>A0A255DGU8_9MYCO</name>
<comment type="caution">
    <text evidence="1">The sequence shown here is derived from an EMBL/GenBank/DDBJ whole genome shotgun (WGS) entry which is preliminary data.</text>
</comment>
<accession>A0A255DGU8</accession>
<protein>
    <submittedName>
        <fullName evidence="1">Uncharacterized protein</fullName>
    </submittedName>
</protein>
<evidence type="ECO:0000313" key="2">
    <source>
        <dbReference type="Proteomes" id="UP000216063"/>
    </source>
</evidence>
<dbReference type="EMBL" id="NOZR01000023">
    <property type="protein sequence ID" value="OYN76182.1"/>
    <property type="molecule type" value="Genomic_DNA"/>
</dbReference>
<evidence type="ECO:0000313" key="1">
    <source>
        <dbReference type="EMBL" id="OYN76182.1"/>
    </source>
</evidence>
<dbReference type="OrthoDB" id="4481150at2"/>
<proteinExistence type="predicted"/>
<keyword evidence="2" id="KW-1185">Reference proteome</keyword>
<dbReference type="AlphaFoldDB" id="A0A255DGU8"/>
<reference evidence="1 2" key="1">
    <citation type="submission" date="2017-07" db="EMBL/GenBank/DDBJ databases">
        <title>The new phylogeny of genus Mycobacterium.</title>
        <authorList>
            <person name="Tortoli E."/>
            <person name="Trovato A."/>
            <person name="Cirillo D.M."/>
        </authorList>
    </citation>
    <scope>NUCLEOTIDE SEQUENCE [LARGE SCALE GENOMIC DNA]</scope>
    <source>
        <strain evidence="1 2">ATCC 33027</strain>
    </source>
</reference>
<dbReference type="Proteomes" id="UP000216063">
    <property type="component" value="Unassembled WGS sequence"/>
</dbReference>
<gene>
    <name evidence="1" type="ORF">CG716_22805</name>
</gene>
<sequence>MIVTVSGKAPAVVSLRDPQTFTEFHIVAVGDRNAEALSAALESADVGFASGPDQAYITAAAVIRLVGPASETPDWQRQFDQMVEYATTRGWYDTASGAIAAHVEWRARDSELPNEFESQN</sequence>
<organism evidence="1 2">
    <name type="scientific">Mycolicibacterium sphagni</name>
    <dbReference type="NCBI Taxonomy" id="1786"/>
    <lineage>
        <taxon>Bacteria</taxon>
        <taxon>Bacillati</taxon>
        <taxon>Actinomycetota</taxon>
        <taxon>Actinomycetes</taxon>
        <taxon>Mycobacteriales</taxon>
        <taxon>Mycobacteriaceae</taxon>
        <taxon>Mycolicibacterium</taxon>
    </lineage>
</organism>